<dbReference type="PRINTS" id="PR00035">
    <property type="entry name" value="HTHGNTR"/>
</dbReference>
<comment type="caution">
    <text evidence="5">The sequence shown here is derived from an EMBL/GenBank/DDBJ whole genome shotgun (WGS) entry which is preliminary data.</text>
</comment>
<evidence type="ECO:0000259" key="4">
    <source>
        <dbReference type="PROSITE" id="PS50949"/>
    </source>
</evidence>
<dbReference type="SUPFAM" id="SSF53822">
    <property type="entry name" value="Periplasmic binding protein-like I"/>
    <property type="match status" value="1"/>
</dbReference>
<gene>
    <name evidence="5" type="ORF">GMD78_04855</name>
</gene>
<dbReference type="PANTHER" id="PTHR30146:SF150">
    <property type="entry name" value="ARABINOSE METABOLISM TRANSCRIPTIONAL REPRESSOR"/>
    <property type="match status" value="1"/>
</dbReference>
<organism evidence="5 6">
    <name type="scientific">Ornithinibacillus caprae</name>
    <dbReference type="NCBI Taxonomy" id="2678566"/>
    <lineage>
        <taxon>Bacteria</taxon>
        <taxon>Bacillati</taxon>
        <taxon>Bacillota</taxon>
        <taxon>Bacilli</taxon>
        <taxon>Bacillales</taxon>
        <taxon>Bacillaceae</taxon>
        <taxon>Ornithinibacillus</taxon>
    </lineage>
</organism>
<proteinExistence type="predicted"/>
<dbReference type="GO" id="GO:0003700">
    <property type="term" value="F:DNA-binding transcription factor activity"/>
    <property type="evidence" value="ECO:0007669"/>
    <property type="project" value="InterPro"/>
</dbReference>
<keyword evidence="3" id="KW-0804">Transcription</keyword>
<accession>A0A6N8FDX6</accession>
<dbReference type="Gene3D" id="3.40.50.2300">
    <property type="match status" value="2"/>
</dbReference>
<dbReference type="InterPro" id="IPR000524">
    <property type="entry name" value="Tscrpt_reg_HTH_GntR"/>
</dbReference>
<evidence type="ECO:0000256" key="3">
    <source>
        <dbReference type="ARBA" id="ARBA00023163"/>
    </source>
</evidence>
<protein>
    <submittedName>
        <fullName evidence="5">GntR family transcriptional regulator</fullName>
    </submittedName>
</protein>
<dbReference type="Gene3D" id="1.10.10.10">
    <property type="entry name" value="Winged helix-like DNA-binding domain superfamily/Winged helix DNA-binding domain"/>
    <property type="match status" value="1"/>
</dbReference>
<dbReference type="InterPro" id="IPR028082">
    <property type="entry name" value="Peripla_BP_I"/>
</dbReference>
<keyword evidence="2" id="KW-0238">DNA-binding</keyword>
<dbReference type="PANTHER" id="PTHR30146">
    <property type="entry name" value="LACI-RELATED TRANSCRIPTIONAL REPRESSOR"/>
    <property type="match status" value="1"/>
</dbReference>
<dbReference type="Pfam" id="PF00392">
    <property type="entry name" value="GntR"/>
    <property type="match status" value="1"/>
</dbReference>
<dbReference type="InterPro" id="IPR036388">
    <property type="entry name" value="WH-like_DNA-bd_sf"/>
</dbReference>
<dbReference type="GO" id="GO:0000976">
    <property type="term" value="F:transcription cis-regulatory region binding"/>
    <property type="evidence" value="ECO:0007669"/>
    <property type="project" value="TreeGrafter"/>
</dbReference>
<feature type="domain" description="HTH gntR-type" evidence="4">
    <location>
        <begin position="2"/>
        <end position="70"/>
    </location>
</feature>
<dbReference type="AlphaFoldDB" id="A0A6N8FDX6"/>
<dbReference type="PROSITE" id="PS50949">
    <property type="entry name" value="HTH_GNTR"/>
    <property type="match status" value="1"/>
</dbReference>
<dbReference type="CDD" id="cd01541">
    <property type="entry name" value="PBP1_AraR"/>
    <property type="match status" value="1"/>
</dbReference>
<dbReference type="InterPro" id="IPR033532">
    <property type="entry name" value="AraR_ligand_bind_dom"/>
</dbReference>
<reference evidence="5 6" key="1">
    <citation type="submission" date="2019-11" db="EMBL/GenBank/DDBJ databases">
        <authorList>
            <person name="Li X."/>
        </authorList>
    </citation>
    <scope>NUCLEOTIDE SEQUENCE [LARGE SCALE GENOMIC DNA]</scope>
    <source>
        <strain evidence="5 6">L9</strain>
    </source>
</reference>
<name>A0A6N8FDX6_9BACI</name>
<keyword evidence="6" id="KW-1185">Reference proteome</keyword>
<dbReference type="RefSeq" id="WP_155667601.1">
    <property type="nucleotide sequence ID" value="NZ_WOCA01000002.1"/>
</dbReference>
<dbReference type="EMBL" id="WOCA01000002">
    <property type="protein sequence ID" value="MUK87730.1"/>
    <property type="molecule type" value="Genomic_DNA"/>
</dbReference>
<dbReference type="Proteomes" id="UP000469125">
    <property type="component" value="Unassembled WGS sequence"/>
</dbReference>
<dbReference type="Pfam" id="PF13377">
    <property type="entry name" value="Peripla_BP_3"/>
    <property type="match status" value="1"/>
</dbReference>
<evidence type="ECO:0000313" key="6">
    <source>
        <dbReference type="Proteomes" id="UP000469125"/>
    </source>
</evidence>
<evidence type="ECO:0000313" key="5">
    <source>
        <dbReference type="EMBL" id="MUK87730.1"/>
    </source>
</evidence>
<dbReference type="InterPro" id="IPR046335">
    <property type="entry name" value="LacI/GalR-like_sensor"/>
</dbReference>
<dbReference type="SMART" id="SM00345">
    <property type="entry name" value="HTH_GNTR"/>
    <property type="match status" value="1"/>
</dbReference>
<dbReference type="InterPro" id="IPR036390">
    <property type="entry name" value="WH_DNA-bd_sf"/>
</dbReference>
<dbReference type="SUPFAM" id="SSF46785">
    <property type="entry name" value="Winged helix' DNA-binding domain"/>
    <property type="match status" value="1"/>
</dbReference>
<evidence type="ECO:0000256" key="2">
    <source>
        <dbReference type="ARBA" id="ARBA00023125"/>
    </source>
</evidence>
<sequence>MTTKYNMVKNAIQERIINGTYIPHQKINSESELMKEFGVSRHTVRLAIGDLVTTGWLYREQGSGTFCADRSTENVSNQQDKQKNIAIVTTYISDYIFPSIIRGAEAILSEAGYQVSIFSTNNDQDNEREILKKILSQSFDGVIVEPTKSAYTNPNINYYLELERLSIPYIMINAYYDELEPIHIVMDDVRGGYLQAEHLIHLGHRNIVGCFKTDDAQGSRRMKGFVKAHRKNGIPIDPKNIITYTTEERNTKASEKLQELLINRSHSITGIVCYNDELAMKFLDVLRQQQLNVPEDISIVGYDDSFFSEVSEVKLTTIDHPKSELGKTAAKKIIELIKMKNKQNGELDHQINSVVYAPEIIIRSSTKELKNSQPIG</sequence>
<keyword evidence="1" id="KW-0805">Transcription regulation</keyword>
<dbReference type="CDD" id="cd07377">
    <property type="entry name" value="WHTH_GntR"/>
    <property type="match status" value="1"/>
</dbReference>
<evidence type="ECO:0000256" key="1">
    <source>
        <dbReference type="ARBA" id="ARBA00023015"/>
    </source>
</evidence>